<comment type="function">
    <text evidence="12">Catalyzes the hydrolysis of complex carboxylic polyesters found in the cell wall of plants. Degrades cutin, a macromolecule that forms the structure of the plant cuticle.</text>
</comment>
<comment type="similarity">
    <text evidence="2 12">Belongs to the cutinase family.</text>
</comment>
<feature type="disulfide bond" evidence="11">
    <location>
        <begin position="172"/>
        <end position="179"/>
    </location>
</feature>
<feature type="signal peptide" evidence="12">
    <location>
        <begin position="1"/>
        <end position="17"/>
    </location>
</feature>
<evidence type="ECO:0000256" key="5">
    <source>
        <dbReference type="ARBA" id="ARBA00022525"/>
    </source>
</evidence>
<evidence type="ECO:0000256" key="6">
    <source>
        <dbReference type="ARBA" id="ARBA00022729"/>
    </source>
</evidence>
<keyword evidence="8 11" id="KW-1015">Disulfide bond</keyword>
<dbReference type="PRINTS" id="PR00129">
    <property type="entry name" value="CUTINASE"/>
</dbReference>
<evidence type="ECO:0000313" key="13">
    <source>
        <dbReference type="EMBL" id="RPB17802.1"/>
    </source>
</evidence>
<dbReference type="AlphaFoldDB" id="A0A3N4L8J1"/>
<comment type="catalytic activity">
    <reaction evidence="9 12">
        <text>cutin + H2O = cutin monomers.</text>
        <dbReference type="EC" id="3.1.1.74"/>
    </reaction>
</comment>
<dbReference type="InterPro" id="IPR029058">
    <property type="entry name" value="AB_hydrolase_fold"/>
</dbReference>
<dbReference type="SUPFAM" id="SSF53474">
    <property type="entry name" value="alpha/beta-Hydrolases"/>
    <property type="match status" value="1"/>
</dbReference>
<dbReference type="PANTHER" id="PTHR48250:SF1">
    <property type="entry name" value="CUTINASE"/>
    <property type="match status" value="1"/>
</dbReference>
<dbReference type="InterPro" id="IPR011150">
    <property type="entry name" value="Cutinase_monf"/>
</dbReference>
<dbReference type="EC" id="3.1.1.74" evidence="3 12"/>
<dbReference type="GO" id="GO:0016052">
    <property type="term" value="P:carbohydrate catabolic process"/>
    <property type="evidence" value="ECO:0007669"/>
    <property type="project" value="TreeGrafter"/>
</dbReference>
<dbReference type="Proteomes" id="UP000277580">
    <property type="component" value="Unassembled WGS sequence"/>
</dbReference>
<sequence>MVSSLVFLLALTSFVGASPIAPRQSLSTTRNDIVDGACKEVTVIFARGTTEAGNVGSLAGPPFFNALVADLSNAEVAVQGVDYPADVIGFLAGGSSAGASTMAGHVKTIKSSCPTTKIVLSGYSQGAQVTHKAAALLSTAEAAMVSSIVLFGDPNEGDAFPGTLNNHVKTFCNVGDLICLGQAIILTPHLTYSLNAGEAAEFVVSNL</sequence>
<proteinExistence type="inferred from homology"/>
<dbReference type="InParanoid" id="A0A3N4L8J1"/>
<feature type="chain" id="PRO_5017854848" description="Cutinase" evidence="12">
    <location>
        <begin position="18"/>
        <end position="207"/>
    </location>
</feature>
<feature type="disulfide bond" evidence="11">
    <location>
        <begin position="38"/>
        <end position="113"/>
    </location>
</feature>
<evidence type="ECO:0000256" key="12">
    <source>
        <dbReference type="RuleBase" id="RU361263"/>
    </source>
</evidence>
<dbReference type="PROSITE" id="PS00155">
    <property type="entry name" value="CUTINASE_1"/>
    <property type="match status" value="1"/>
</dbReference>
<organism evidence="13 14">
    <name type="scientific">Morchella conica CCBAS932</name>
    <dbReference type="NCBI Taxonomy" id="1392247"/>
    <lineage>
        <taxon>Eukaryota</taxon>
        <taxon>Fungi</taxon>
        <taxon>Dikarya</taxon>
        <taxon>Ascomycota</taxon>
        <taxon>Pezizomycotina</taxon>
        <taxon>Pezizomycetes</taxon>
        <taxon>Pezizales</taxon>
        <taxon>Morchellaceae</taxon>
        <taxon>Morchella</taxon>
    </lineage>
</organism>
<evidence type="ECO:0000256" key="11">
    <source>
        <dbReference type="PIRSR" id="PIRSR611150-2"/>
    </source>
</evidence>
<evidence type="ECO:0000256" key="2">
    <source>
        <dbReference type="ARBA" id="ARBA00007534"/>
    </source>
</evidence>
<reference evidence="13 14" key="1">
    <citation type="journal article" date="2018" name="Nat. Ecol. Evol.">
        <title>Pezizomycetes genomes reveal the molecular basis of ectomycorrhizal truffle lifestyle.</title>
        <authorList>
            <person name="Murat C."/>
            <person name="Payen T."/>
            <person name="Noel B."/>
            <person name="Kuo A."/>
            <person name="Morin E."/>
            <person name="Chen J."/>
            <person name="Kohler A."/>
            <person name="Krizsan K."/>
            <person name="Balestrini R."/>
            <person name="Da Silva C."/>
            <person name="Montanini B."/>
            <person name="Hainaut M."/>
            <person name="Levati E."/>
            <person name="Barry K.W."/>
            <person name="Belfiori B."/>
            <person name="Cichocki N."/>
            <person name="Clum A."/>
            <person name="Dockter R.B."/>
            <person name="Fauchery L."/>
            <person name="Guy J."/>
            <person name="Iotti M."/>
            <person name="Le Tacon F."/>
            <person name="Lindquist E.A."/>
            <person name="Lipzen A."/>
            <person name="Malagnac F."/>
            <person name="Mello A."/>
            <person name="Molinier V."/>
            <person name="Miyauchi S."/>
            <person name="Poulain J."/>
            <person name="Riccioni C."/>
            <person name="Rubini A."/>
            <person name="Sitrit Y."/>
            <person name="Splivallo R."/>
            <person name="Traeger S."/>
            <person name="Wang M."/>
            <person name="Zifcakova L."/>
            <person name="Wipf D."/>
            <person name="Zambonelli A."/>
            <person name="Paolocci F."/>
            <person name="Nowrousian M."/>
            <person name="Ottonello S."/>
            <person name="Baldrian P."/>
            <person name="Spatafora J.W."/>
            <person name="Henrissat B."/>
            <person name="Nagy L.G."/>
            <person name="Aury J.M."/>
            <person name="Wincker P."/>
            <person name="Grigoriev I.V."/>
            <person name="Bonfante P."/>
            <person name="Martin F.M."/>
        </authorList>
    </citation>
    <scope>NUCLEOTIDE SEQUENCE [LARGE SCALE GENOMIC DNA]</scope>
    <source>
        <strain evidence="13 14">CCBAS932</strain>
    </source>
</reference>
<keyword evidence="6 12" id="KW-0732">Signal</keyword>
<dbReference type="EMBL" id="ML119105">
    <property type="protein sequence ID" value="RPB17802.1"/>
    <property type="molecule type" value="Genomic_DNA"/>
</dbReference>
<protein>
    <recommendedName>
        <fullName evidence="3 12">Cutinase</fullName>
        <ecNumber evidence="3 12">3.1.1.74</ecNumber>
    </recommendedName>
</protein>
<dbReference type="InterPro" id="IPR000675">
    <property type="entry name" value="Cutinase/axe"/>
</dbReference>
<dbReference type="PANTHER" id="PTHR48250">
    <property type="entry name" value="CUTINASE 2-RELATED"/>
    <property type="match status" value="1"/>
</dbReference>
<dbReference type="STRING" id="1392247.A0A3N4L8J1"/>
<evidence type="ECO:0000256" key="3">
    <source>
        <dbReference type="ARBA" id="ARBA00013095"/>
    </source>
</evidence>
<evidence type="ECO:0000256" key="1">
    <source>
        <dbReference type="ARBA" id="ARBA00004613"/>
    </source>
</evidence>
<comment type="subcellular location">
    <subcellularLocation>
        <location evidence="1 12">Secreted</location>
    </subcellularLocation>
</comment>
<dbReference type="Gene3D" id="3.40.50.1820">
    <property type="entry name" value="alpha/beta hydrolase"/>
    <property type="match status" value="1"/>
</dbReference>
<evidence type="ECO:0000256" key="4">
    <source>
        <dbReference type="ARBA" id="ARBA00022487"/>
    </source>
</evidence>
<keyword evidence="5 12" id="KW-0964">Secreted</keyword>
<accession>A0A3N4L8J1</accession>
<evidence type="ECO:0000256" key="7">
    <source>
        <dbReference type="ARBA" id="ARBA00022801"/>
    </source>
</evidence>
<keyword evidence="7 12" id="KW-0378">Hydrolase</keyword>
<dbReference type="GO" id="GO:0050525">
    <property type="term" value="F:cutinase activity"/>
    <property type="evidence" value="ECO:0007669"/>
    <property type="project" value="UniProtKB-UniRule"/>
</dbReference>
<keyword evidence="14" id="KW-1185">Reference proteome</keyword>
<dbReference type="GO" id="GO:0005576">
    <property type="term" value="C:extracellular region"/>
    <property type="evidence" value="ECO:0007669"/>
    <property type="project" value="UniProtKB-SubCell"/>
</dbReference>
<dbReference type="InterPro" id="IPR043580">
    <property type="entry name" value="CUTINASE_1"/>
</dbReference>
<feature type="active site" evidence="10">
    <location>
        <position position="176"/>
    </location>
</feature>
<evidence type="ECO:0000256" key="9">
    <source>
        <dbReference type="ARBA" id="ARBA00034045"/>
    </source>
</evidence>
<dbReference type="SMART" id="SM01110">
    <property type="entry name" value="Cutinase"/>
    <property type="match status" value="1"/>
</dbReference>
<dbReference type="OrthoDB" id="2975078at2759"/>
<evidence type="ECO:0000313" key="14">
    <source>
        <dbReference type="Proteomes" id="UP000277580"/>
    </source>
</evidence>
<feature type="active site" description="Proton donor/acceptor" evidence="10">
    <location>
        <position position="189"/>
    </location>
</feature>
<feature type="active site" description="Nucleophile" evidence="10">
    <location>
        <position position="124"/>
    </location>
</feature>
<name>A0A3N4L8J1_9PEZI</name>
<dbReference type="Pfam" id="PF01083">
    <property type="entry name" value="Cutinase"/>
    <property type="match status" value="1"/>
</dbReference>
<evidence type="ECO:0000256" key="8">
    <source>
        <dbReference type="ARBA" id="ARBA00023157"/>
    </source>
</evidence>
<evidence type="ECO:0000256" key="10">
    <source>
        <dbReference type="PIRSR" id="PIRSR611150-1"/>
    </source>
</evidence>
<gene>
    <name evidence="13" type="ORF">P167DRAFT_569542</name>
</gene>
<keyword evidence="4 12" id="KW-0719">Serine esterase</keyword>